<gene>
    <name evidence="1" type="ORF">ERS852380_03009</name>
</gene>
<evidence type="ECO:0000313" key="2">
    <source>
        <dbReference type="Proteomes" id="UP000095455"/>
    </source>
</evidence>
<protein>
    <submittedName>
        <fullName evidence="1">Uncharacterized protein</fullName>
    </submittedName>
</protein>
<dbReference type="Proteomes" id="UP000095455">
    <property type="component" value="Unassembled WGS sequence"/>
</dbReference>
<organism evidence="1 2">
    <name type="scientific">Parabacteroides distasonis</name>
    <dbReference type="NCBI Taxonomy" id="823"/>
    <lineage>
        <taxon>Bacteria</taxon>
        <taxon>Pseudomonadati</taxon>
        <taxon>Bacteroidota</taxon>
        <taxon>Bacteroidia</taxon>
        <taxon>Bacteroidales</taxon>
        <taxon>Tannerellaceae</taxon>
        <taxon>Parabacteroides</taxon>
    </lineage>
</organism>
<sequence>MDEYIEKHLYDVLLSIEETESYFEGRPKIYQDFEKNILRQRAGSGRR</sequence>
<name>A0A8D9LBS5_PARDI</name>
<dbReference type="EMBL" id="CYYK01000011">
    <property type="protein sequence ID" value="CUO74769.1"/>
    <property type="molecule type" value="Genomic_DNA"/>
</dbReference>
<comment type="caution">
    <text evidence="1">The sequence shown here is derived from an EMBL/GenBank/DDBJ whole genome shotgun (WGS) entry which is preliminary data.</text>
</comment>
<evidence type="ECO:0000313" key="1">
    <source>
        <dbReference type="EMBL" id="CUO74769.1"/>
    </source>
</evidence>
<reference evidence="1 2" key="1">
    <citation type="submission" date="2015-09" db="EMBL/GenBank/DDBJ databases">
        <authorList>
            <consortium name="Pathogen Informatics"/>
        </authorList>
    </citation>
    <scope>NUCLEOTIDE SEQUENCE [LARGE SCALE GENOMIC DNA]</scope>
    <source>
        <strain evidence="1 2">2789STDY5608822</strain>
    </source>
</reference>
<accession>A0A8D9LBS5</accession>
<proteinExistence type="predicted"/>
<dbReference type="AlphaFoldDB" id="A0A8D9LBS5"/>